<accession>A0A0F9CKX2</accession>
<protein>
    <recommendedName>
        <fullName evidence="2">GH16 domain-containing protein</fullName>
    </recommendedName>
</protein>
<organism evidence="1">
    <name type="scientific">marine sediment metagenome</name>
    <dbReference type="NCBI Taxonomy" id="412755"/>
    <lineage>
        <taxon>unclassified sequences</taxon>
        <taxon>metagenomes</taxon>
        <taxon>ecological metagenomes</taxon>
    </lineage>
</organism>
<proteinExistence type="predicted"/>
<comment type="caution">
    <text evidence="1">The sequence shown here is derived from an EMBL/GenBank/DDBJ whole genome shotgun (WGS) entry which is preliminary data.</text>
</comment>
<sequence>MPPNLPSRSGHGIVRTGHPHRVHIYRPQDWADSAGTDFWAFFGNIVAVEAGVGDLDDFGWVTTGFSVLAGSGADFLSGSPTADIGTTGGINFDSASDALTSPFIFGDYVHGRMVQEFLRHFPTSLNMECYARFAATNDENGSGFGFLEAGGTPVTVGSTMAYISTGGTDFELHSGAAEDAGSADDTDPHLWRIKCTGTTAEWFIDDVSQGTIALQDDLWPVAFSAGTQSGGSNDPVLSFVHIWYS</sequence>
<dbReference type="EMBL" id="LAZR01035596">
    <property type="protein sequence ID" value="KKL27092.1"/>
    <property type="molecule type" value="Genomic_DNA"/>
</dbReference>
<evidence type="ECO:0008006" key="2">
    <source>
        <dbReference type="Google" id="ProtNLM"/>
    </source>
</evidence>
<dbReference type="AlphaFoldDB" id="A0A0F9CKX2"/>
<reference evidence="1" key="1">
    <citation type="journal article" date="2015" name="Nature">
        <title>Complex archaea that bridge the gap between prokaryotes and eukaryotes.</title>
        <authorList>
            <person name="Spang A."/>
            <person name="Saw J.H."/>
            <person name="Jorgensen S.L."/>
            <person name="Zaremba-Niedzwiedzka K."/>
            <person name="Martijn J."/>
            <person name="Lind A.E."/>
            <person name="van Eijk R."/>
            <person name="Schleper C."/>
            <person name="Guy L."/>
            <person name="Ettema T.J."/>
        </authorList>
    </citation>
    <scope>NUCLEOTIDE SEQUENCE</scope>
</reference>
<gene>
    <name evidence="1" type="ORF">LCGC14_2388640</name>
</gene>
<name>A0A0F9CKX2_9ZZZZ</name>
<evidence type="ECO:0000313" key="1">
    <source>
        <dbReference type="EMBL" id="KKL27092.1"/>
    </source>
</evidence>